<reference evidence="1 4" key="2">
    <citation type="submission" date="2018-10" db="EMBL/GenBank/DDBJ databases">
        <title>Sequencing the genomes of 1000 actinobacteria strains.</title>
        <authorList>
            <person name="Klenk H.-P."/>
        </authorList>
    </citation>
    <scope>NUCLEOTIDE SEQUENCE [LARGE SCALE GENOMIC DNA]</scope>
    <source>
        <strain evidence="1 4">DSM 45119</strain>
    </source>
</reference>
<evidence type="ECO:0000313" key="2">
    <source>
        <dbReference type="EMBL" id="SFN07934.1"/>
    </source>
</evidence>
<name>A0A1I4W2T4_9PSEU</name>
<dbReference type="Proteomes" id="UP000270697">
    <property type="component" value="Unassembled WGS sequence"/>
</dbReference>
<dbReference type="EMBL" id="FOUP01000002">
    <property type="protein sequence ID" value="SFN07934.1"/>
    <property type="molecule type" value="Genomic_DNA"/>
</dbReference>
<dbReference type="EMBL" id="RBXX01000002">
    <property type="protein sequence ID" value="RKT87086.1"/>
    <property type="molecule type" value="Genomic_DNA"/>
</dbReference>
<evidence type="ECO:0000313" key="1">
    <source>
        <dbReference type="EMBL" id="RKT87086.1"/>
    </source>
</evidence>
<evidence type="ECO:0000313" key="4">
    <source>
        <dbReference type="Proteomes" id="UP000270697"/>
    </source>
</evidence>
<evidence type="ECO:0000313" key="3">
    <source>
        <dbReference type="Proteomes" id="UP000199398"/>
    </source>
</evidence>
<keyword evidence="4" id="KW-1185">Reference proteome</keyword>
<gene>
    <name evidence="1" type="ORF">ATL45_5474</name>
    <name evidence="2" type="ORF">SAMN05421805_102512</name>
</gene>
<dbReference type="AlphaFoldDB" id="A0A1I4W2T4"/>
<organism evidence="2 3">
    <name type="scientific">Saccharopolyspora antimicrobica</name>
    <dbReference type="NCBI Taxonomy" id="455193"/>
    <lineage>
        <taxon>Bacteria</taxon>
        <taxon>Bacillati</taxon>
        <taxon>Actinomycetota</taxon>
        <taxon>Actinomycetes</taxon>
        <taxon>Pseudonocardiales</taxon>
        <taxon>Pseudonocardiaceae</taxon>
        <taxon>Saccharopolyspora</taxon>
    </lineage>
</organism>
<proteinExistence type="predicted"/>
<protein>
    <submittedName>
        <fullName evidence="2">Uncharacterized protein</fullName>
    </submittedName>
</protein>
<dbReference type="Proteomes" id="UP000199398">
    <property type="component" value="Unassembled WGS sequence"/>
</dbReference>
<dbReference type="RefSeq" id="WP_170210359.1">
    <property type="nucleotide sequence ID" value="NZ_FOUP01000002.1"/>
</dbReference>
<accession>A0A1I4W2T4</accession>
<sequence length="56" mass="6264">MNEKPLNPTVNANVVEVAQERFKTAVEAREALHKAVDEISDDLLRYARGVQILVMA</sequence>
<reference evidence="2 3" key="1">
    <citation type="submission" date="2016-10" db="EMBL/GenBank/DDBJ databases">
        <authorList>
            <person name="de Groot N.N."/>
        </authorList>
    </citation>
    <scope>NUCLEOTIDE SEQUENCE [LARGE SCALE GENOMIC DNA]</scope>
    <source>
        <strain evidence="2 3">CPCC 201259</strain>
    </source>
</reference>